<evidence type="ECO:0000313" key="2">
    <source>
        <dbReference type="Proteomes" id="UP001476798"/>
    </source>
</evidence>
<accession>A0ABV0NZY4</accession>
<evidence type="ECO:0000313" key="1">
    <source>
        <dbReference type="EMBL" id="MEQ2176324.1"/>
    </source>
</evidence>
<reference evidence="1 2" key="1">
    <citation type="submission" date="2021-06" db="EMBL/GenBank/DDBJ databases">
        <authorList>
            <person name="Palmer J.M."/>
        </authorList>
    </citation>
    <scope>NUCLEOTIDE SEQUENCE [LARGE SCALE GENOMIC DNA]</scope>
    <source>
        <strain evidence="1 2">GA_2019</strain>
        <tissue evidence="1">Muscle</tissue>
    </source>
</reference>
<protein>
    <submittedName>
        <fullName evidence="1">Uncharacterized protein</fullName>
    </submittedName>
</protein>
<gene>
    <name evidence="1" type="ORF">GOODEAATRI_026761</name>
</gene>
<sequence>EYVGLVNDAELRISLAQKHKCHDIVINVSRSSGRLLVLRRAEPSDLSARPCCTNCCHQTTSLSFTAESRSFELKMDHWTSSFQPHLNPAEEFLSQTLMRERGRWGPGKFQHECVLMSGMKSPTQFLGRYPHMSLFRTRPGQRQTMRRVSGEILPFR</sequence>
<feature type="non-terminal residue" evidence="1">
    <location>
        <position position="1"/>
    </location>
</feature>
<dbReference type="Proteomes" id="UP001476798">
    <property type="component" value="Unassembled WGS sequence"/>
</dbReference>
<dbReference type="EMBL" id="JAHRIO010053346">
    <property type="protein sequence ID" value="MEQ2176324.1"/>
    <property type="molecule type" value="Genomic_DNA"/>
</dbReference>
<name>A0ABV0NZY4_9TELE</name>
<comment type="caution">
    <text evidence="1">The sequence shown here is derived from an EMBL/GenBank/DDBJ whole genome shotgun (WGS) entry which is preliminary data.</text>
</comment>
<keyword evidence="2" id="KW-1185">Reference proteome</keyword>
<organism evidence="1 2">
    <name type="scientific">Goodea atripinnis</name>
    <dbReference type="NCBI Taxonomy" id="208336"/>
    <lineage>
        <taxon>Eukaryota</taxon>
        <taxon>Metazoa</taxon>
        <taxon>Chordata</taxon>
        <taxon>Craniata</taxon>
        <taxon>Vertebrata</taxon>
        <taxon>Euteleostomi</taxon>
        <taxon>Actinopterygii</taxon>
        <taxon>Neopterygii</taxon>
        <taxon>Teleostei</taxon>
        <taxon>Neoteleostei</taxon>
        <taxon>Acanthomorphata</taxon>
        <taxon>Ovalentaria</taxon>
        <taxon>Atherinomorphae</taxon>
        <taxon>Cyprinodontiformes</taxon>
        <taxon>Goodeidae</taxon>
        <taxon>Goodea</taxon>
    </lineage>
</organism>
<proteinExistence type="predicted"/>